<evidence type="ECO:0000313" key="5">
    <source>
        <dbReference type="Proteomes" id="UP000663852"/>
    </source>
</evidence>
<dbReference type="OrthoDB" id="9984151at2759"/>
<dbReference type="EMBL" id="CAJNOR010000968">
    <property type="protein sequence ID" value="CAF1047379.1"/>
    <property type="molecule type" value="Genomic_DNA"/>
</dbReference>
<proteinExistence type="predicted"/>
<evidence type="ECO:0000313" key="2">
    <source>
        <dbReference type="EMBL" id="CAF1047379.1"/>
    </source>
</evidence>
<dbReference type="Proteomes" id="UP000663828">
    <property type="component" value="Unassembled WGS sequence"/>
</dbReference>
<evidence type="ECO:0000313" key="4">
    <source>
        <dbReference type="Proteomes" id="UP000663828"/>
    </source>
</evidence>
<accession>A0A815FKC5</accession>
<dbReference type="Proteomes" id="UP000663852">
    <property type="component" value="Unassembled WGS sequence"/>
</dbReference>
<protein>
    <submittedName>
        <fullName evidence="3">Uncharacterized protein</fullName>
    </submittedName>
</protein>
<comment type="caution">
    <text evidence="3">The sequence shown here is derived from an EMBL/GenBank/DDBJ whole genome shotgun (WGS) entry which is preliminary data.</text>
</comment>
<keyword evidence="4" id="KW-1185">Reference proteome</keyword>
<organism evidence="3 5">
    <name type="scientific">Adineta ricciae</name>
    <name type="common">Rotifer</name>
    <dbReference type="NCBI Taxonomy" id="249248"/>
    <lineage>
        <taxon>Eukaryota</taxon>
        <taxon>Metazoa</taxon>
        <taxon>Spiralia</taxon>
        <taxon>Gnathifera</taxon>
        <taxon>Rotifera</taxon>
        <taxon>Eurotatoria</taxon>
        <taxon>Bdelloidea</taxon>
        <taxon>Adinetida</taxon>
        <taxon>Adinetidae</taxon>
        <taxon>Adineta</taxon>
    </lineage>
</organism>
<name>A0A815FKC5_ADIRI</name>
<gene>
    <name evidence="3" type="ORF">EDS130_LOCUS32132</name>
    <name evidence="2" type="ORF">XAT740_LOCUS15588</name>
</gene>
<evidence type="ECO:0000256" key="1">
    <source>
        <dbReference type="SAM" id="SignalP"/>
    </source>
</evidence>
<feature type="chain" id="PRO_5035686543" evidence="1">
    <location>
        <begin position="19"/>
        <end position="203"/>
    </location>
</feature>
<reference evidence="3" key="1">
    <citation type="submission" date="2021-02" db="EMBL/GenBank/DDBJ databases">
        <authorList>
            <person name="Nowell W R."/>
        </authorList>
    </citation>
    <scope>NUCLEOTIDE SEQUENCE</scope>
</reference>
<dbReference type="AlphaFoldDB" id="A0A815FKC5"/>
<feature type="signal peptide" evidence="1">
    <location>
        <begin position="1"/>
        <end position="18"/>
    </location>
</feature>
<sequence length="203" mass="23325">MIVTLFLLITPLIGLTTSQIPNPIRYQVSFSGGSHYAVDKIRWRLSSKICTSTETVPANCSSQEIYVPSEGRTYTFQLTTANPCIVNRGAFLKYIDIWPGIVDSFGGENKTYDKIIFDKDCDGPCLTWFISYNETVYSFMNYQRRLYVRQADSRPIKTTLAWYDLKTGKLVGESESKITYWDLDEIPDSQFKFPIDTKKCYFA</sequence>
<dbReference type="EMBL" id="CAJNOJ010000243">
    <property type="protein sequence ID" value="CAF1329922.1"/>
    <property type="molecule type" value="Genomic_DNA"/>
</dbReference>
<keyword evidence="1" id="KW-0732">Signal</keyword>
<evidence type="ECO:0000313" key="3">
    <source>
        <dbReference type="EMBL" id="CAF1329922.1"/>
    </source>
</evidence>